<evidence type="ECO:0000313" key="3">
    <source>
        <dbReference type="Proteomes" id="UP001145087"/>
    </source>
</evidence>
<dbReference type="Gene3D" id="2.40.160.20">
    <property type="match status" value="1"/>
</dbReference>
<feature type="chain" id="PRO_5040730563" description="Outer membrane protein beta-barrel domain-containing protein" evidence="1">
    <location>
        <begin position="20"/>
        <end position="199"/>
    </location>
</feature>
<comment type="caution">
    <text evidence="2">The sequence shown here is derived from an EMBL/GenBank/DDBJ whole genome shotgun (WGS) entry which is preliminary data.</text>
</comment>
<dbReference type="AlphaFoldDB" id="A0A9X3J6Z0"/>
<dbReference type="EMBL" id="JAPOHD010000029">
    <property type="protein sequence ID" value="MCY1721933.1"/>
    <property type="molecule type" value="Genomic_DNA"/>
</dbReference>
<organism evidence="2 3">
    <name type="scientific">Draconibacterium aestuarii</name>
    <dbReference type="NCBI Taxonomy" id="2998507"/>
    <lineage>
        <taxon>Bacteria</taxon>
        <taxon>Pseudomonadati</taxon>
        <taxon>Bacteroidota</taxon>
        <taxon>Bacteroidia</taxon>
        <taxon>Marinilabiliales</taxon>
        <taxon>Prolixibacteraceae</taxon>
        <taxon>Draconibacterium</taxon>
    </lineage>
</organism>
<gene>
    <name evidence="2" type="ORF">OU798_16385</name>
</gene>
<evidence type="ECO:0000256" key="1">
    <source>
        <dbReference type="SAM" id="SignalP"/>
    </source>
</evidence>
<evidence type="ECO:0000313" key="2">
    <source>
        <dbReference type="EMBL" id="MCY1721933.1"/>
    </source>
</evidence>
<keyword evidence="3" id="KW-1185">Reference proteome</keyword>
<dbReference type="RefSeq" id="WP_343334262.1">
    <property type="nucleotide sequence ID" value="NZ_JAPOHD010000029.1"/>
</dbReference>
<feature type="signal peptide" evidence="1">
    <location>
        <begin position="1"/>
        <end position="19"/>
    </location>
</feature>
<accession>A0A9X3J6Z0</accession>
<dbReference type="Proteomes" id="UP001145087">
    <property type="component" value="Unassembled WGS sequence"/>
</dbReference>
<proteinExistence type="predicted"/>
<protein>
    <recommendedName>
        <fullName evidence="4">Outer membrane protein beta-barrel domain-containing protein</fullName>
    </recommendedName>
</protein>
<keyword evidence="1" id="KW-0732">Signal</keyword>
<sequence>MKKLLVGALILLFGSSSFAQGVELTPVFGYSFAGRVNNYGRYFDVRDNAIYGGILSVEVDHLSYVELSYQRSDTEGYTRYDNIDMAVEHYQVGALREFQEGMIVPFAKVSLGTSRYVQKSQGDERVWFFSGGIGIGAKVFLNDRIGLRFFSNLMMPLEFNGAGFWCGIGGGGGCSGGVDFNVPLVHWDSGVGLIIDIGK</sequence>
<reference evidence="2" key="1">
    <citation type="submission" date="2022-11" db="EMBL/GenBank/DDBJ databases">
        <title>Marilongibacter aestuarii gen. nov., sp. nov., isolated from tidal flat sediment.</title>
        <authorList>
            <person name="Jiayan W."/>
        </authorList>
    </citation>
    <scope>NUCLEOTIDE SEQUENCE</scope>
    <source>
        <strain evidence="2">Z1-6</strain>
    </source>
</reference>
<evidence type="ECO:0008006" key="4">
    <source>
        <dbReference type="Google" id="ProtNLM"/>
    </source>
</evidence>
<name>A0A9X3J6Z0_9BACT</name>